<dbReference type="AlphaFoldDB" id="A0A366F348"/>
<dbReference type="NCBIfam" id="NF005724">
    <property type="entry name" value="PRK07539.1-4"/>
    <property type="match status" value="1"/>
</dbReference>
<evidence type="ECO:0000256" key="5">
    <source>
        <dbReference type="ARBA" id="ARBA00023004"/>
    </source>
</evidence>
<evidence type="ECO:0000313" key="11">
    <source>
        <dbReference type="EMBL" id="RBP09093.1"/>
    </source>
</evidence>
<dbReference type="Gene3D" id="3.40.30.10">
    <property type="entry name" value="Glutaredoxin"/>
    <property type="match status" value="1"/>
</dbReference>
<accession>A0A366F348</accession>
<comment type="caution">
    <text evidence="11">The sequence shown here is derived from an EMBL/GenBank/DDBJ whole genome shotgun (WGS) entry which is preliminary data.</text>
</comment>
<feature type="binding site" evidence="10">
    <location>
        <position position="102"/>
    </location>
    <ligand>
        <name>[2Fe-2S] cluster</name>
        <dbReference type="ChEBI" id="CHEBI:190135"/>
    </ligand>
</feature>
<evidence type="ECO:0000256" key="1">
    <source>
        <dbReference type="ARBA" id="ARBA00010643"/>
    </source>
</evidence>
<dbReference type="GO" id="GO:0022804">
    <property type="term" value="F:active transmembrane transporter activity"/>
    <property type="evidence" value="ECO:0007669"/>
    <property type="project" value="UniProtKB-ARBA"/>
</dbReference>
<dbReference type="Gene3D" id="1.10.10.1590">
    <property type="entry name" value="NADH-quinone oxidoreductase subunit E"/>
    <property type="match status" value="1"/>
</dbReference>
<keyword evidence="2 10" id="KW-0001">2Fe-2S</keyword>
<dbReference type="PROSITE" id="PS01099">
    <property type="entry name" value="COMPLEX1_24K"/>
    <property type="match status" value="1"/>
</dbReference>
<evidence type="ECO:0000256" key="8">
    <source>
        <dbReference type="ARBA" id="ARBA00034078"/>
    </source>
</evidence>
<dbReference type="PANTHER" id="PTHR10371">
    <property type="entry name" value="NADH DEHYDROGENASE UBIQUINONE FLAVOPROTEIN 2, MITOCHONDRIAL"/>
    <property type="match status" value="1"/>
</dbReference>
<feature type="binding site" evidence="10">
    <location>
        <position position="141"/>
    </location>
    <ligand>
        <name>[2Fe-2S] cluster</name>
        <dbReference type="ChEBI" id="CHEBI:190135"/>
    </ligand>
</feature>
<dbReference type="GO" id="GO:0008324">
    <property type="term" value="F:monoatomic cation transmembrane transporter activity"/>
    <property type="evidence" value="ECO:0007669"/>
    <property type="project" value="UniProtKB-ARBA"/>
</dbReference>
<keyword evidence="4" id="KW-1278">Translocase</keyword>
<keyword evidence="7" id="KW-0520">NAD</keyword>
<evidence type="ECO:0000256" key="6">
    <source>
        <dbReference type="ARBA" id="ARBA00023014"/>
    </source>
</evidence>
<dbReference type="FunFam" id="3.40.30.10:FF:000022">
    <property type="entry name" value="NADH dehydrogenase flavoprotein 2, mitochondrial"/>
    <property type="match status" value="1"/>
</dbReference>
<dbReference type="GO" id="GO:0031090">
    <property type="term" value="C:organelle membrane"/>
    <property type="evidence" value="ECO:0007669"/>
    <property type="project" value="UniProtKB-ARBA"/>
</dbReference>
<keyword evidence="3 10" id="KW-0479">Metal-binding</keyword>
<feature type="binding site" evidence="10">
    <location>
        <position position="97"/>
    </location>
    <ligand>
        <name>[2Fe-2S] cluster</name>
        <dbReference type="ChEBI" id="CHEBI:190135"/>
    </ligand>
</feature>
<evidence type="ECO:0000256" key="7">
    <source>
        <dbReference type="ARBA" id="ARBA00023027"/>
    </source>
</evidence>
<evidence type="ECO:0000256" key="3">
    <source>
        <dbReference type="ARBA" id="ARBA00022723"/>
    </source>
</evidence>
<dbReference type="GO" id="GO:0051537">
    <property type="term" value="F:2 iron, 2 sulfur cluster binding"/>
    <property type="evidence" value="ECO:0007669"/>
    <property type="project" value="UniProtKB-KW"/>
</dbReference>
<dbReference type="SUPFAM" id="SSF52833">
    <property type="entry name" value="Thioredoxin-like"/>
    <property type="match status" value="1"/>
</dbReference>
<feature type="binding site" evidence="10">
    <location>
        <position position="137"/>
    </location>
    <ligand>
        <name>[2Fe-2S] cluster</name>
        <dbReference type="ChEBI" id="CHEBI:190135"/>
    </ligand>
</feature>
<evidence type="ECO:0000256" key="10">
    <source>
        <dbReference type="PIRSR" id="PIRSR000216-1"/>
    </source>
</evidence>
<evidence type="ECO:0000256" key="9">
    <source>
        <dbReference type="ARBA" id="ARBA00047712"/>
    </source>
</evidence>
<keyword evidence="6 10" id="KW-0411">Iron-sulfur</keyword>
<dbReference type="InterPro" id="IPR042128">
    <property type="entry name" value="NuoE_dom"/>
</dbReference>
<dbReference type="Pfam" id="PF01257">
    <property type="entry name" value="2Fe-2S_thioredx"/>
    <property type="match status" value="1"/>
</dbReference>
<keyword evidence="12" id="KW-1185">Reference proteome</keyword>
<dbReference type="InterPro" id="IPR002023">
    <property type="entry name" value="NuoE-like"/>
</dbReference>
<dbReference type="GO" id="GO:0022890">
    <property type="term" value="F:inorganic cation transmembrane transporter activity"/>
    <property type="evidence" value="ECO:0007669"/>
    <property type="project" value="UniProtKB-ARBA"/>
</dbReference>
<keyword evidence="5 10" id="KW-0408">Iron</keyword>
<sequence>MSVRRLAEKQPDSFEFTPENKAWAQTEIAKYPPGRQASAVIALLWRAQKQNAYWLTKPAIEKVAEMLDMPKIRVLEVATFYTMFNLEPVGRYYVQLCGTTPCMLRGAEEIKGVLRSRVGEPDHVTADGLFSWSEVECLGACCNAPMVQINDDYYEDLTAESFAKLLDDLAAGRPVKKGSQIGRVSSEPVGALTALTSLYGADGRSGPASVDQKTGA</sequence>
<dbReference type="Proteomes" id="UP000253529">
    <property type="component" value="Unassembled WGS sequence"/>
</dbReference>
<reference evidence="11 12" key="1">
    <citation type="submission" date="2018-06" db="EMBL/GenBank/DDBJ databases">
        <title>Genomic Encyclopedia of Type Strains, Phase IV (KMG-IV): sequencing the most valuable type-strain genomes for metagenomic binning, comparative biology and taxonomic classification.</title>
        <authorList>
            <person name="Goeker M."/>
        </authorList>
    </citation>
    <scope>NUCLEOTIDE SEQUENCE [LARGE SCALE GENOMIC DNA]</scope>
    <source>
        <strain evidence="11 12">DSM 24875</strain>
    </source>
</reference>
<dbReference type="GO" id="GO:0046872">
    <property type="term" value="F:metal ion binding"/>
    <property type="evidence" value="ECO:0007669"/>
    <property type="project" value="UniProtKB-KW"/>
</dbReference>
<evidence type="ECO:0000313" key="12">
    <source>
        <dbReference type="Proteomes" id="UP000253529"/>
    </source>
</evidence>
<evidence type="ECO:0000256" key="4">
    <source>
        <dbReference type="ARBA" id="ARBA00022967"/>
    </source>
</evidence>
<dbReference type="InterPro" id="IPR036249">
    <property type="entry name" value="Thioredoxin-like_sf"/>
</dbReference>
<dbReference type="GO" id="GO:1902494">
    <property type="term" value="C:catalytic complex"/>
    <property type="evidence" value="ECO:0007669"/>
    <property type="project" value="UniProtKB-ARBA"/>
</dbReference>
<comment type="similarity">
    <text evidence="1">Belongs to the complex I 24 kDa subunit family.</text>
</comment>
<comment type="catalytic activity">
    <reaction evidence="9">
        <text>a quinone + NADH + 5 H(+)(in) = a quinol + NAD(+) + 4 H(+)(out)</text>
        <dbReference type="Rhea" id="RHEA:57888"/>
        <dbReference type="ChEBI" id="CHEBI:15378"/>
        <dbReference type="ChEBI" id="CHEBI:24646"/>
        <dbReference type="ChEBI" id="CHEBI:57540"/>
        <dbReference type="ChEBI" id="CHEBI:57945"/>
        <dbReference type="ChEBI" id="CHEBI:132124"/>
    </reaction>
</comment>
<dbReference type="GO" id="GO:0031967">
    <property type="term" value="C:organelle envelope"/>
    <property type="evidence" value="ECO:0007669"/>
    <property type="project" value="UniProtKB-ARBA"/>
</dbReference>
<dbReference type="PANTHER" id="PTHR10371:SF3">
    <property type="entry name" value="NADH DEHYDROGENASE [UBIQUINONE] FLAVOPROTEIN 2, MITOCHONDRIAL"/>
    <property type="match status" value="1"/>
</dbReference>
<name>A0A366F348_9HYPH</name>
<dbReference type="InterPro" id="IPR041921">
    <property type="entry name" value="NuoE_N"/>
</dbReference>
<proteinExistence type="inferred from homology"/>
<dbReference type="RefSeq" id="WP_113890951.1">
    <property type="nucleotide sequence ID" value="NZ_QNRK01000023.1"/>
</dbReference>
<comment type="cofactor">
    <cofactor evidence="10">
        <name>[2Fe-2S] cluster</name>
        <dbReference type="ChEBI" id="CHEBI:190135"/>
    </cofactor>
    <text evidence="10">Binds 1 [2Fe-2S] cluster.</text>
</comment>
<dbReference type="OrthoDB" id="9807941at2"/>
<dbReference type="EMBL" id="QNRK01000023">
    <property type="protein sequence ID" value="RBP09093.1"/>
    <property type="molecule type" value="Genomic_DNA"/>
</dbReference>
<dbReference type="NCBIfam" id="TIGR01958">
    <property type="entry name" value="nuoE_fam"/>
    <property type="match status" value="1"/>
</dbReference>
<gene>
    <name evidence="11" type="ORF">DFR50_12365</name>
</gene>
<dbReference type="CDD" id="cd03064">
    <property type="entry name" value="TRX_Fd_NuoE"/>
    <property type="match status" value="1"/>
</dbReference>
<dbReference type="GO" id="GO:0098796">
    <property type="term" value="C:membrane protein complex"/>
    <property type="evidence" value="ECO:0007669"/>
    <property type="project" value="UniProtKB-ARBA"/>
</dbReference>
<dbReference type="GO" id="GO:0003954">
    <property type="term" value="F:NADH dehydrogenase activity"/>
    <property type="evidence" value="ECO:0007669"/>
    <property type="project" value="TreeGrafter"/>
</dbReference>
<protein>
    <submittedName>
        <fullName evidence="11">NADH-quinone oxidoreductase subunit E</fullName>
    </submittedName>
</protein>
<dbReference type="FunFam" id="1.10.10.1590:FF:000001">
    <property type="entry name" value="NADH-quinone oxidoreductase subunit E"/>
    <property type="match status" value="1"/>
</dbReference>
<evidence type="ECO:0000256" key="2">
    <source>
        <dbReference type="ARBA" id="ARBA00022714"/>
    </source>
</evidence>
<dbReference type="PIRSF" id="PIRSF000216">
    <property type="entry name" value="NADH_DH_24kDa"/>
    <property type="match status" value="1"/>
</dbReference>
<organism evidence="11 12">
    <name type="scientific">Roseiarcus fermentans</name>
    <dbReference type="NCBI Taxonomy" id="1473586"/>
    <lineage>
        <taxon>Bacteria</taxon>
        <taxon>Pseudomonadati</taxon>
        <taxon>Pseudomonadota</taxon>
        <taxon>Alphaproteobacteria</taxon>
        <taxon>Hyphomicrobiales</taxon>
        <taxon>Roseiarcaceae</taxon>
        <taxon>Roseiarcus</taxon>
    </lineage>
</organism>
<comment type="cofactor">
    <cofactor evidence="8">
        <name>[2Fe-2S] cluster</name>
        <dbReference type="ChEBI" id="CHEBI:190135"/>
    </cofactor>
</comment>
<dbReference type="GO" id="GO:0098662">
    <property type="term" value="P:inorganic cation transmembrane transport"/>
    <property type="evidence" value="ECO:0007669"/>
    <property type="project" value="UniProtKB-ARBA"/>
</dbReference>